<protein>
    <submittedName>
        <fullName evidence="2">Uncharacterized protein</fullName>
    </submittedName>
</protein>
<dbReference type="SUPFAM" id="SSF47576">
    <property type="entry name" value="Calponin-homology domain, CH-domain"/>
    <property type="match status" value="1"/>
</dbReference>
<dbReference type="eggNOG" id="KOG0516">
    <property type="taxonomic scope" value="Eukaryota"/>
</dbReference>
<dbReference type="InterPro" id="IPR036872">
    <property type="entry name" value="CH_dom_sf"/>
</dbReference>
<reference evidence="2" key="1">
    <citation type="journal article" date="2008" name="Nature">
        <title>The amphioxus genome and the evolution of the chordate karyotype.</title>
        <authorList>
            <consortium name="US DOE Joint Genome Institute (JGI-PGF)"/>
            <person name="Putnam N.H."/>
            <person name="Butts T."/>
            <person name="Ferrier D.E.K."/>
            <person name="Furlong R.F."/>
            <person name="Hellsten U."/>
            <person name="Kawashima T."/>
            <person name="Robinson-Rechavi M."/>
            <person name="Shoguchi E."/>
            <person name="Terry A."/>
            <person name="Yu J.-K."/>
            <person name="Benito-Gutierrez E.L."/>
            <person name="Dubchak I."/>
            <person name="Garcia-Fernandez J."/>
            <person name="Gibson-Brown J.J."/>
            <person name="Grigoriev I.V."/>
            <person name="Horton A.C."/>
            <person name="de Jong P.J."/>
            <person name="Jurka J."/>
            <person name="Kapitonov V.V."/>
            <person name="Kohara Y."/>
            <person name="Kuroki Y."/>
            <person name="Lindquist E."/>
            <person name="Lucas S."/>
            <person name="Osoegawa K."/>
            <person name="Pennacchio L.A."/>
            <person name="Salamov A.A."/>
            <person name="Satou Y."/>
            <person name="Sauka-Spengler T."/>
            <person name="Schmutz J."/>
            <person name="Shin-I T."/>
            <person name="Toyoda A."/>
            <person name="Bronner-Fraser M."/>
            <person name="Fujiyama A."/>
            <person name="Holland L.Z."/>
            <person name="Holland P.W.H."/>
            <person name="Satoh N."/>
            <person name="Rokhsar D.S."/>
        </authorList>
    </citation>
    <scope>NUCLEOTIDE SEQUENCE [LARGE SCALE GENOMIC DNA]</scope>
    <source>
        <strain evidence="2">S238N-H82</strain>
        <tissue evidence="2">Testes</tissue>
    </source>
</reference>
<dbReference type="EMBL" id="GG666497">
    <property type="protein sequence ID" value="EEN62283.1"/>
    <property type="molecule type" value="Genomic_DNA"/>
</dbReference>
<dbReference type="AlphaFoldDB" id="C3YBC6"/>
<name>C3YBC6_BRAFL</name>
<evidence type="ECO:0000256" key="1">
    <source>
        <dbReference type="SAM" id="MobiDB-lite"/>
    </source>
</evidence>
<dbReference type="InterPro" id="IPR001589">
    <property type="entry name" value="Actinin_actin-bd_CS"/>
</dbReference>
<dbReference type="Gene3D" id="1.10.418.10">
    <property type="entry name" value="Calponin-like domain"/>
    <property type="match status" value="1"/>
</dbReference>
<accession>C3YBC6</accession>
<dbReference type="PROSITE" id="PS00019">
    <property type="entry name" value="ACTININ_1"/>
    <property type="match status" value="1"/>
</dbReference>
<sequence length="118" mass="13072">MTTTHGVYITEIQDPEFACKDKFPFSCDVTGKVKIDDGSGSFPWHRTAAGGMAERGRTAGDPPGSPSRRWEGSSVQVLDPADRAVIRIADERDQVQKKTFTKWVNKHLTKTCVPVYTT</sequence>
<feature type="region of interest" description="Disordered" evidence="1">
    <location>
        <begin position="40"/>
        <end position="75"/>
    </location>
</feature>
<organism>
    <name type="scientific">Branchiostoma floridae</name>
    <name type="common">Florida lancelet</name>
    <name type="synonym">Amphioxus</name>
    <dbReference type="NCBI Taxonomy" id="7739"/>
    <lineage>
        <taxon>Eukaryota</taxon>
        <taxon>Metazoa</taxon>
        <taxon>Chordata</taxon>
        <taxon>Cephalochordata</taxon>
        <taxon>Leptocardii</taxon>
        <taxon>Amphioxiformes</taxon>
        <taxon>Branchiostomatidae</taxon>
        <taxon>Branchiostoma</taxon>
    </lineage>
</organism>
<proteinExistence type="predicted"/>
<dbReference type="InParanoid" id="C3YBC6"/>
<dbReference type="STRING" id="7739.C3YBC6"/>
<evidence type="ECO:0000313" key="2">
    <source>
        <dbReference type="EMBL" id="EEN62283.1"/>
    </source>
</evidence>
<gene>
    <name evidence="2" type="ORF">BRAFLDRAFT_83974</name>
</gene>